<dbReference type="SUPFAM" id="SSF56784">
    <property type="entry name" value="HAD-like"/>
    <property type="match status" value="1"/>
</dbReference>
<dbReference type="InterPro" id="IPR023214">
    <property type="entry name" value="HAD_sf"/>
</dbReference>
<dbReference type="RefSeq" id="WP_039482360.1">
    <property type="nucleotide sequence ID" value="NZ_JSYN01000040.1"/>
</dbReference>
<evidence type="ECO:0008006" key="3">
    <source>
        <dbReference type="Google" id="ProtNLM"/>
    </source>
</evidence>
<protein>
    <recommendedName>
        <fullName evidence="3">Haloacid dehalogenase</fullName>
    </recommendedName>
</protein>
<proteinExistence type="predicted"/>
<dbReference type="Pfam" id="PF13419">
    <property type="entry name" value="HAD_2"/>
    <property type="match status" value="1"/>
</dbReference>
<accession>A0A0C1D8V3</accession>
<dbReference type="InterPro" id="IPR041492">
    <property type="entry name" value="HAD_2"/>
</dbReference>
<dbReference type="Proteomes" id="UP000031246">
    <property type="component" value="Unassembled WGS sequence"/>
</dbReference>
<name>A0A0C1D8V3_9SPHI</name>
<organism evidence="1 2">
    <name type="scientific">Pedobacter kyungheensis</name>
    <dbReference type="NCBI Taxonomy" id="1069985"/>
    <lineage>
        <taxon>Bacteria</taxon>
        <taxon>Pseudomonadati</taxon>
        <taxon>Bacteroidota</taxon>
        <taxon>Sphingobacteriia</taxon>
        <taxon>Sphingobacteriales</taxon>
        <taxon>Sphingobacteriaceae</taxon>
        <taxon>Pedobacter</taxon>
    </lineage>
</organism>
<dbReference type="AlphaFoldDB" id="A0A0C1D8V3"/>
<keyword evidence="2" id="KW-1185">Reference proteome</keyword>
<dbReference type="OrthoDB" id="791795at2"/>
<comment type="caution">
    <text evidence="1">The sequence shown here is derived from an EMBL/GenBank/DDBJ whole genome shotgun (WGS) entry which is preliminary data.</text>
</comment>
<dbReference type="Gene3D" id="1.10.150.520">
    <property type="match status" value="1"/>
</dbReference>
<evidence type="ECO:0000313" key="1">
    <source>
        <dbReference type="EMBL" id="KIA90305.1"/>
    </source>
</evidence>
<dbReference type="EMBL" id="JSYN01000040">
    <property type="protein sequence ID" value="KIA90305.1"/>
    <property type="molecule type" value="Genomic_DNA"/>
</dbReference>
<dbReference type="InterPro" id="IPR036412">
    <property type="entry name" value="HAD-like_sf"/>
</dbReference>
<evidence type="ECO:0000313" key="2">
    <source>
        <dbReference type="Proteomes" id="UP000031246"/>
    </source>
</evidence>
<gene>
    <name evidence="1" type="ORF">OC25_24595</name>
</gene>
<dbReference type="Gene3D" id="3.40.50.1000">
    <property type="entry name" value="HAD superfamily/HAD-like"/>
    <property type="match status" value="1"/>
</dbReference>
<sequence length="202" mass="23726">MDTNQYVKDKQLVIFELDNVLFPEKDYLLQVYYLFAQFIEYSEQKGAGPIIEFMRAEYEKSGTAHLFENTAKQFGIDPKYQYNFNLLHQNARLPLKLLLYKNMLSLMQELVVDRKKIYIVTAGNAEQQLNKIKQTEWNGLEQYLTVYFSDELNQPKAEIFQKILNDNNLSPKEALVVGANNFDEEQSKLINLPYIVSLEIYK</sequence>
<reference evidence="1 2" key="1">
    <citation type="submission" date="2014-10" db="EMBL/GenBank/DDBJ databases">
        <title>Pedobacter Kyungheensis.</title>
        <authorList>
            <person name="Anderson B.M."/>
            <person name="Newman J.D."/>
        </authorList>
    </citation>
    <scope>NUCLEOTIDE SEQUENCE [LARGE SCALE GENOMIC DNA]</scope>
    <source>
        <strain evidence="1 2">KACC 16221</strain>
    </source>
</reference>